<dbReference type="Proteomes" id="UP000265566">
    <property type="component" value="Chromosome 4"/>
</dbReference>
<dbReference type="Gramene" id="rna21397">
    <property type="protein sequence ID" value="RHN59371.1"/>
    <property type="gene ID" value="gene21397"/>
</dbReference>
<reference evidence="2" key="1">
    <citation type="journal article" date="2018" name="Nat. Plants">
        <title>Whole-genome landscape of Medicago truncatula symbiotic genes.</title>
        <authorList>
            <person name="Pecrix Y."/>
            <person name="Staton S.E."/>
            <person name="Sallet E."/>
            <person name="Lelandais-Briere C."/>
            <person name="Moreau S."/>
            <person name="Carrere S."/>
            <person name="Blein T."/>
            <person name="Jardinaud M.F."/>
            <person name="Latrasse D."/>
            <person name="Zouine M."/>
            <person name="Zahm M."/>
            <person name="Kreplak J."/>
            <person name="Mayjonade B."/>
            <person name="Satge C."/>
            <person name="Perez M."/>
            <person name="Cauet S."/>
            <person name="Marande W."/>
            <person name="Chantry-Darmon C."/>
            <person name="Lopez-Roques C."/>
            <person name="Bouchez O."/>
            <person name="Berard A."/>
            <person name="Debelle F."/>
            <person name="Munos S."/>
            <person name="Bendahmane A."/>
            <person name="Berges H."/>
            <person name="Niebel A."/>
            <person name="Buitink J."/>
            <person name="Frugier F."/>
            <person name="Benhamed M."/>
            <person name="Crespi M."/>
            <person name="Gouzy J."/>
            <person name="Gamas P."/>
        </authorList>
    </citation>
    <scope>NUCLEOTIDE SEQUENCE [LARGE SCALE GENOMIC DNA]</scope>
    <source>
        <strain evidence="2">cv. Jemalong A17</strain>
    </source>
</reference>
<dbReference type="EMBL" id="PSQE01000004">
    <property type="protein sequence ID" value="RHN59371.1"/>
    <property type="molecule type" value="Genomic_DNA"/>
</dbReference>
<name>A0A396I3J2_MEDTR</name>
<organism evidence="1 2">
    <name type="scientific">Medicago truncatula</name>
    <name type="common">Barrel medic</name>
    <name type="synonym">Medicago tribuloides</name>
    <dbReference type="NCBI Taxonomy" id="3880"/>
    <lineage>
        <taxon>Eukaryota</taxon>
        <taxon>Viridiplantae</taxon>
        <taxon>Streptophyta</taxon>
        <taxon>Embryophyta</taxon>
        <taxon>Tracheophyta</taxon>
        <taxon>Spermatophyta</taxon>
        <taxon>Magnoliopsida</taxon>
        <taxon>eudicotyledons</taxon>
        <taxon>Gunneridae</taxon>
        <taxon>Pentapetalae</taxon>
        <taxon>rosids</taxon>
        <taxon>fabids</taxon>
        <taxon>Fabales</taxon>
        <taxon>Fabaceae</taxon>
        <taxon>Papilionoideae</taxon>
        <taxon>50 kb inversion clade</taxon>
        <taxon>NPAAA clade</taxon>
        <taxon>Hologalegina</taxon>
        <taxon>IRL clade</taxon>
        <taxon>Trifolieae</taxon>
        <taxon>Medicago</taxon>
    </lineage>
</organism>
<protein>
    <submittedName>
        <fullName evidence="1">Uncharacterized protein</fullName>
    </submittedName>
</protein>
<sequence length="166" mass="18672">MVTRHLLSAPPVRLFPADVIHCFTFSSDLFVVNCVLARSSSLLCSTNSWFSPEGRGSFRWSAAVPPCCLVLFQLPGGGVRFPWWWVVAKHGGLSQFCFGFYVFTFCDLQSLVSIEICSFAGCCSPATVSEFLEDVMCLLLMFLDWWDQICPFCSGLVRKPERVWCV</sequence>
<dbReference type="AlphaFoldDB" id="A0A396I3J2"/>
<comment type="caution">
    <text evidence="1">The sequence shown here is derived from an EMBL/GenBank/DDBJ whole genome shotgun (WGS) entry which is preliminary data.</text>
</comment>
<evidence type="ECO:0000313" key="2">
    <source>
        <dbReference type="Proteomes" id="UP000265566"/>
    </source>
</evidence>
<gene>
    <name evidence="1" type="ORF">MtrunA17_Chr4g0012591</name>
</gene>
<proteinExistence type="predicted"/>
<accession>A0A396I3J2</accession>
<evidence type="ECO:0000313" key="1">
    <source>
        <dbReference type="EMBL" id="RHN59371.1"/>
    </source>
</evidence>